<reference evidence="2 3" key="1">
    <citation type="submission" date="2016-02" db="EMBL/GenBank/DDBJ databases">
        <title>Genome analysis of coral dinoflagellate symbionts highlights evolutionary adaptations to a symbiotic lifestyle.</title>
        <authorList>
            <person name="Aranda M."/>
            <person name="Li Y."/>
            <person name="Liew Y.J."/>
            <person name="Baumgarten S."/>
            <person name="Simakov O."/>
            <person name="Wilson M."/>
            <person name="Piel J."/>
            <person name="Ashoor H."/>
            <person name="Bougouffa S."/>
            <person name="Bajic V.B."/>
            <person name="Ryu T."/>
            <person name="Ravasi T."/>
            <person name="Bayer T."/>
            <person name="Micklem G."/>
            <person name="Kim H."/>
            <person name="Bhak J."/>
            <person name="Lajeunesse T.C."/>
            <person name="Voolstra C.R."/>
        </authorList>
    </citation>
    <scope>NUCLEOTIDE SEQUENCE [LARGE SCALE GENOMIC DNA]</scope>
    <source>
        <strain evidence="2 3">CCMP2467</strain>
    </source>
</reference>
<dbReference type="Proteomes" id="UP000186817">
    <property type="component" value="Unassembled WGS sequence"/>
</dbReference>
<keyword evidence="1" id="KW-0472">Membrane</keyword>
<feature type="transmembrane region" description="Helical" evidence="1">
    <location>
        <begin position="339"/>
        <end position="358"/>
    </location>
</feature>
<keyword evidence="1" id="KW-1133">Transmembrane helix</keyword>
<feature type="transmembrane region" description="Helical" evidence="1">
    <location>
        <begin position="477"/>
        <end position="499"/>
    </location>
</feature>
<sequence>MYPAYIWAQWKSLLRSLACPRGCQSLAWPCAPSRGYGLGGCETSAVLQADHSLLEWAPECPVLLSSWRHNAVNFASLLTKARDDAASWTFPLDPCYRDLKLIASSTYMAQSDSWQSAPFPGHKSPRQDKDQAPFCLAQRLLKATDPSVMFVETRYLEEFVDLLEGYRCKTQRFVIVTAGSDVPLRRELQGRRPYPHILSHLLNLGKMGSETSHLQAQAEHSSCRIGHAIPSCADALGKIAEALEQGDLDDVPNKFERMATGGHLQVDWELVRGLSLRDSLRCGGWMWWRSPALLDDSARAAIWNKSHHVKKFDMFLSHTWKTSGIQKVLALLLQSGYKALLLFWFFGVIVTAQLSASARLPLPWKFDVELVGMQANCLAGPWVLLASVFCSLLGLLASPYLRWPGSKDDCFIDVASIHQTDAKLMERGIYGIGGFLSISRELRVLWSPGYLTRLWCVFELAAYRTANPGGKITLAPLFVEVIVYVGVAMNVAVACVWWMARMFFREFTSEGAALITALLPCFGAMHFLRKTFMSKHKLICDLEHFDLCKVQCSNDFDKEFIYGAIEEWYGSKEAFTAFVRGPLRAELLETATSSHYVAYSQVLLTPTLASGLTLFASLCAGGAHIRCIAAYVFGSFLAFNVCFLLFFIALVLYLCDRFAEPRWSGLRDLGQTLMLYVPLIALFYGAAWVSRTARACSVCASLAWFAATLLCTLLTFKSRRLI</sequence>
<gene>
    <name evidence="2" type="ORF">AK812_SmicGene1246</name>
</gene>
<feature type="transmembrane region" description="Helical" evidence="1">
    <location>
        <begin position="631"/>
        <end position="653"/>
    </location>
</feature>
<comment type="caution">
    <text evidence="2">The sequence shown here is derived from an EMBL/GenBank/DDBJ whole genome shotgun (WGS) entry which is preliminary data.</text>
</comment>
<feature type="transmembrane region" description="Helical" evidence="1">
    <location>
        <begin position="695"/>
        <end position="716"/>
    </location>
</feature>
<dbReference type="EMBL" id="LSRX01000013">
    <property type="protein sequence ID" value="OLQ14610.1"/>
    <property type="molecule type" value="Genomic_DNA"/>
</dbReference>
<dbReference type="AlphaFoldDB" id="A0A1Q9F4K0"/>
<evidence type="ECO:0000256" key="1">
    <source>
        <dbReference type="SAM" id="Phobius"/>
    </source>
</evidence>
<accession>A0A1Q9F4K0</accession>
<feature type="transmembrane region" description="Helical" evidence="1">
    <location>
        <begin position="602"/>
        <end position="625"/>
    </location>
</feature>
<feature type="transmembrane region" description="Helical" evidence="1">
    <location>
        <begin position="511"/>
        <end position="528"/>
    </location>
</feature>
<name>A0A1Q9F4K0_SYMMI</name>
<evidence type="ECO:0000313" key="3">
    <source>
        <dbReference type="Proteomes" id="UP000186817"/>
    </source>
</evidence>
<protein>
    <submittedName>
        <fullName evidence="2">Uncharacterized protein</fullName>
    </submittedName>
</protein>
<organism evidence="2 3">
    <name type="scientific">Symbiodinium microadriaticum</name>
    <name type="common">Dinoflagellate</name>
    <name type="synonym">Zooxanthella microadriatica</name>
    <dbReference type="NCBI Taxonomy" id="2951"/>
    <lineage>
        <taxon>Eukaryota</taxon>
        <taxon>Sar</taxon>
        <taxon>Alveolata</taxon>
        <taxon>Dinophyceae</taxon>
        <taxon>Suessiales</taxon>
        <taxon>Symbiodiniaceae</taxon>
        <taxon>Symbiodinium</taxon>
    </lineage>
</organism>
<feature type="transmembrane region" description="Helical" evidence="1">
    <location>
        <begin position="378"/>
        <end position="397"/>
    </location>
</feature>
<feature type="transmembrane region" description="Helical" evidence="1">
    <location>
        <begin position="673"/>
        <end position="689"/>
    </location>
</feature>
<evidence type="ECO:0000313" key="2">
    <source>
        <dbReference type="EMBL" id="OLQ14610.1"/>
    </source>
</evidence>
<keyword evidence="1" id="KW-0812">Transmembrane</keyword>
<dbReference type="OrthoDB" id="418642at2759"/>
<proteinExistence type="predicted"/>
<keyword evidence="3" id="KW-1185">Reference proteome</keyword>